<comment type="subunit">
    <text evidence="7">Homoheptamer.</text>
</comment>
<proteinExistence type="inferred from homology"/>
<feature type="transmembrane region" description="Helical" evidence="7">
    <location>
        <begin position="148"/>
        <end position="166"/>
    </location>
</feature>
<dbReference type="Gene3D" id="1.10.287.1260">
    <property type="match status" value="1"/>
</dbReference>
<dbReference type="Pfam" id="PF00924">
    <property type="entry name" value="MS_channel_2nd"/>
    <property type="match status" value="1"/>
</dbReference>
<comment type="subcellular location">
    <subcellularLocation>
        <location evidence="7">Cell inner membrane</location>
        <topology evidence="7">Multi-pass membrane protein</topology>
    </subcellularLocation>
    <subcellularLocation>
        <location evidence="1">Cell membrane</location>
        <topology evidence="1">Multi-pass membrane protein</topology>
    </subcellularLocation>
</comment>
<feature type="transmembrane region" description="Helical" evidence="7">
    <location>
        <begin position="249"/>
        <end position="274"/>
    </location>
</feature>
<dbReference type="PANTHER" id="PTHR30221:SF18">
    <property type="entry name" value="SLL0590 PROTEIN"/>
    <property type="match status" value="1"/>
</dbReference>
<name>A0ABN6C367_9PSED</name>
<keyword evidence="7" id="KW-0406">Ion transport</keyword>
<dbReference type="InterPro" id="IPR006685">
    <property type="entry name" value="MscS_channel_2nd"/>
</dbReference>
<reference evidence="11" key="1">
    <citation type="submission" date="2020-05" db="EMBL/GenBank/DDBJ databases">
        <title>Complete genome sequence of Pseudomonas sp. Sm006.</title>
        <authorList>
            <person name="Takeuchi K."/>
            <person name="Someya N."/>
        </authorList>
    </citation>
    <scope>NUCLEOTIDE SEQUENCE</scope>
    <source>
        <strain evidence="11">Sm006</strain>
    </source>
</reference>
<dbReference type="SUPFAM" id="SSF82689">
    <property type="entry name" value="Mechanosensitive channel protein MscS (YggB), C-terminal domain"/>
    <property type="match status" value="1"/>
</dbReference>
<dbReference type="InterPro" id="IPR045275">
    <property type="entry name" value="MscS_archaea/bacteria_type"/>
</dbReference>
<evidence type="ECO:0000256" key="8">
    <source>
        <dbReference type="SAM" id="SignalP"/>
    </source>
</evidence>
<dbReference type="PANTHER" id="PTHR30221">
    <property type="entry name" value="SMALL-CONDUCTANCE MECHANOSENSITIVE CHANNEL"/>
    <property type="match status" value="1"/>
</dbReference>
<sequence>MGPSAWRGGFWGWLALCLCALAPTLAQGVEPAAEGGAQTAELKVVNRSILVFRAVVLGEGPELRARRAKAVIGEALEGTERLDVRVDAVGDDYLVLLGDRRAFIVAPEDVDPLVAHSVREAAQDAAEKLRLVVTETQQARSLRFIAEAAGYSALATLLFVAALKAIQFVRSRLLERLPGVMTRHAQAFRVGQTPVLDLRYLYPLVGRVFWAIRWALILLLTYEWLSFVLSRFPYTRPWGESLNSYLLEVAGYLLQGIIGAVPGLILAISIFFIARGVTAFSRRVLRRMATPGTLSWLNQETLPTTTRLTSLAIWLFALAMAYPYLPGAGTEAFKGLSVLVGLMISLGASSVVGQAAAGLILTYTRTLRVGEFVRIGEHEGTVTELGMFTTRVRTGLGEVLTIPNSMITSSVTKNYSRAVQGPGYVVDTTVTIGYDTPWRQVEAMLLEAARRTAGILEQPAPQVFQTALSDFYPEYRLVAQAIPSEPRPRAELLSELHANVQDVFNEYGVQIMSPHYLGDPQQEKWVPREQWFAAPRGSGTNPETWRSAWQPGDHLDLEVEAIEPGHAHGGQRRVRRGAPELRHHLPDGFELRLRVDHEHGDVDHVVEAAAGLAEDRVEVGEGLAHLGLEVRLGGAVGVAAHLPGDEQEAIGTDGRRVAVALIERLAAGRENDVALGHAVPPRWVDGTRDQRWRRL</sequence>
<dbReference type="Gene3D" id="2.30.30.60">
    <property type="match status" value="1"/>
</dbReference>
<keyword evidence="6 7" id="KW-0472">Membrane</keyword>
<keyword evidence="12" id="KW-1185">Reference proteome</keyword>
<keyword evidence="4 7" id="KW-0812">Transmembrane</keyword>
<keyword evidence="8" id="KW-0732">Signal</keyword>
<gene>
    <name evidence="11" type="ORF">PSm6_54690</name>
</gene>
<feature type="transmembrane region" description="Helical" evidence="7">
    <location>
        <begin position="208"/>
        <end position="229"/>
    </location>
</feature>
<comment type="function">
    <text evidence="7">Mechanosensitive channel that participates in the regulation of osmotic pressure changes within the cell, opening in response to stretch forces in the membrane lipid bilayer, without the need for other proteins. Contributes to normal resistance to hypoosmotic shock. Forms an ion channel of 1.0 nanosiemens conductance with a slight preference for anions.</text>
</comment>
<keyword evidence="7" id="KW-0813">Transport</keyword>
<evidence type="ECO:0000256" key="6">
    <source>
        <dbReference type="ARBA" id="ARBA00023136"/>
    </source>
</evidence>
<evidence type="ECO:0000313" key="12">
    <source>
        <dbReference type="Proteomes" id="UP001064896"/>
    </source>
</evidence>
<evidence type="ECO:0000256" key="1">
    <source>
        <dbReference type="ARBA" id="ARBA00004651"/>
    </source>
</evidence>
<dbReference type="SUPFAM" id="SSF50182">
    <property type="entry name" value="Sm-like ribonucleoproteins"/>
    <property type="match status" value="1"/>
</dbReference>
<evidence type="ECO:0000256" key="7">
    <source>
        <dbReference type="RuleBase" id="RU369025"/>
    </source>
</evidence>
<feature type="transmembrane region" description="Helical" evidence="7">
    <location>
        <begin position="308"/>
        <end position="325"/>
    </location>
</feature>
<protein>
    <recommendedName>
        <fullName evidence="7">Small-conductance mechanosensitive channel</fullName>
    </recommendedName>
</protein>
<dbReference type="InterPro" id="IPR011066">
    <property type="entry name" value="MscS_channel_C_sf"/>
</dbReference>
<evidence type="ECO:0000259" key="9">
    <source>
        <dbReference type="Pfam" id="PF00924"/>
    </source>
</evidence>
<evidence type="ECO:0000256" key="2">
    <source>
        <dbReference type="ARBA" id="ARBA00008017"/>
    </source>
</evidence>
<evidence type="ECO:0000256" key="5">
    <source>
        <dbReference type="ARBA" id="ARBA00022989"/>
    </source>
</evidence>
<dbReference type="EMBL" id="AP023081">
    <property type="protein sequence ID" value="BCD89062.1"/>
    <property type="molecule type" value="Genomic_DNA"/>
</dbReference>
<feature type="domain" description="Mechanosensitive ion channel MscS" evidence="9">
    <location>
        <begin position="352"/>
        <end position="417"/>
    </location>
</feature>
<dbReference type="Pfam" id="PF21082">
    <property type="entry name" value="MS_channel_3rd"/>
    <property type="match status" value="1"/>
</dbReference>
<dbReference type="InterPro" id="IPR023408">
    <property type="entry name" value="MscS_beta-dom_sf"/>
</dbReference>
<comment type="caution">
    <text evidence="7">Lacks conserved residue(s) required for the propagation of feature annotation.</text>
</comment>
<feature type="transmembrane region" description="Helical" evidence="7">
    <location>
        <begin position="337"/>
        <end position="361"/>
    </location>
</feature>
<accession>A0ABN6C367</accession>
<feature type="domain" description="Mechanosensitive ion channel MscS C-terminal" evidence="10">
    <location>
        <begin position="426"/>
        <end position="511"/>
    </location>
</feature>
<dbReference type="InterPro" id="IPR049278">
    <property type="entry name" value="MS_channel_C"/>
</dbReference>
<evidence type="ECO:0000313" key="11">
    <source>
        <dbReference type="EMBL" id="BCD89062.1"/>
    </source>
</evidence>
<dbReference type="Gene3D" id="3.30.70.100">
    <property type="match status" value="1"/>
</dbReference>
<dbReference type="Proteomes" id="UP001064896">
    <property type="component" value="Chromosome"/>
</dbReference>
<keyword evidence="5 7" id="KW-1133">Transmembrane helix</keyword>
<evidence type="ECO:0000256" key="3">
    <source>
        <dbReference type="ARBA" id="ARBA00022475"/>
    </source>
</evidence>
<comment type="similarity">
    <text evidence="2 7">Belongs to the MscS (TC 1.A.23) family.</text>
</comment>
<evidence type="ECO:0000259" key="10">
    <source>
        <dbReference type="Pfam" id="PF21082"/>
    </source>
</evidence>
<keyword evidence="3" id="KW-1003">Cell membrane</keyword>
<keyword evidence="7" id="KW-0407">Ion channel</keyword>
<feature type="signal peptide" evidence="8">
    <location>
        <begin position="1"/>
        <end position="28"/>
    </location>
</feature>
<keyword evidence="7" id="KW-0997">Cell inner membrane</keyword>
<organism evidence="11 12">
    <name type="scientific">Pseudomonas solani</name>
    <dbReference type="NCBI Taxonomy" id="2731552"/>
    <lineage>
        <taxon>Bacteria</taxon>
        <taxon>Pseudomonadati</taxon>
        <taxon>Pseudomonadota</taxon>
        <taxon>Gammaproteobacteria</taxon>
        <taxon>Pseudomonadales</taxon>
        <taxon>Pseudomonadaceae</taxon>
        <taxon>Pseudomonas</taxon>
    </lineage>
</organism>
<evidence type="ECO:0000256" key="4">
    <source>
        <dbReference type="ARBA" id="ARBA00022692"/>
    </source>
</evidence>
<feature type="chain" id="PRO_5045547490" description="Small-conductance mechanosensitive channel" evidence="8">
    <location>
        <begin position="29"/>
        <end position="695"/>
    </location>
</feature>
<dbReference type="InterPro" id="IPR010920">
    <property type="entry name" value="LSM_dom_sf"/>
</dbReference>